<dbReference type="PANTHER" id="PTHR23028">
    <property type="entry name" value="ACETYLTRANSFERASE"/>
    <property type="match status" value="1"/>
</dbReference>
<proteinExistence type="predicted"/>
<feature type="transmembrane region" description="Helical" evidence="2">
    <location>
        <begin position="111"/>
        <end position="128"/>
    </location>
</feature>
<keyword evidence="2" id="KW-0472">Membrane</keyword>
<evidence type="ECO:0000313" key="4">
    <source>
        <dbReference type="EMBL" id="AZQ72955.1"/>
    </source>
</evidence>
<keyword evidence="4" id="KW-0808">Transferase</keyword>
<dbReference type="InterPro" id="IPR002656">
    <property type="entry name" value="Acyl_transf_3_dom"/>
</dbReference>
<sequence>MTSSVTVQQRQKERPASPPPRIAPKGRLAALDGLRLLAALMVVLYHYIAFNSAAWSKPATERFPVAYVPASYGWLGVQLFFLISGFVICMSAWGRDIGDFAVSRVTRLYPAYWFAVLAATVVVSIWPVNGVGPSLSDVAVNLTMFHEPMKAAPADGVYWTLWVEIRFYLLFALLIAWKGLTYRRVVGFCVVWAMAAAVAAGLDVDALDAVLMPNDCWFFIAGMAFYLMYRYGPNMLLWGIVAATFLAGQHFAFNTHHNVQKYVGHKLPLWPTVMLLALFYAAIAAVALGKTSRINWRWLPTAGALTYPLYLLHERIGWTVIKEFENDISRYVLVPALVVLMMVASWLLHRYLERPLARVLKRGMTKALADMRTPRERV</sequence>
<dbReference type="GO" id="GO:0016747">
    <property type="term" value="F:acyltransferase activity, transferring groups other than amino-acyl groups"/>
    <property type="evidence" value="ECO:0007669"/>
    <property type="project" value="InterPro"/>
</dbReference>
<feature type="transmembrane region" description="Helical" evidence="2">
    <location>
        <begin position="236"/>
        <end position="253"/>
    </location>
</feature>
<feature type="transmembrane region" description="Helical" evidence="2">
    <location>
        <begin position="184"/>
        <end position="204"/>
    </location>
</feature>
<evidence type="ECO:0000259" key="3">
    <source>
        <dbReference type="Pfam" id="PF01757"/>
    </source>
</evidence>
<evidence type="ECO:0000313" key="5">
    <source>
        <dbReference type="Proteomes" id="UP000267900"/>
    </source>
</evidence>
<dbReference type="AlphaFoldDB" id="A0A3S9PKT7"/>
<gene>
    <name evidence="4" type="ORF">EKH77_18615</name>
</gene>
<evidence type="ECO:0000256" key="1">
    <source>
        <dbReference type="SAM" id="MobiDB-lite"/>
    </source>
</evidence>
<dbReference type="GO" id="GO:0016020">
    <property type="term" value="C:membrane"/>
    <property type="evidence" value="ECO:0007669"/>
    <property type="project" value="TreeGrafter"/>
</dbReference>
<dbReference type="Pfam" id="PF01757">
    <property type="entry name" value="Acyl_transf_3"/>
    <property type="match status" value="1"/>
</dbReference>
<dbReference type="EMBL" id="CP034587">
    <property type="protein sequence ID" value="AZQ72955.1"/>
    <property type="molecule type" value="Genomic_DNA"/>
</dbReference>
<protein>
    <submittedName>
        <fullName evidence="4">Acyltransferase</fullName>
    </submittedName>
</protein>
<feature type="transmembrane region" description="Helical" evidence="2">
    <location>
        <begin position="269"/>
        <end position="289"/>
    </location>
</feature>
<keyword evidence="5" id="KW-1185">Reference proteome</keyword>
<keyword evidence="2" id="KW-0812">Transmembrane</keyword>
<dbReference type="GO" id="GO:0009103">
    <property type="term" value="P:lipopolysaccharide biosynthetic process"/>
    <property type="evidence" value="ECO:0007669"/>
    <property type="project" value="TreeGrafter"/>
</dbReference>
<accession>A0A3S9PKT7</accession>
<keyword evidence="2" id="KW-1133">Transmembrane helix</keyword>
<feature type="domain" description="Acyltransferase 3" evidence="3">
    <location>
        <begin position="29"/>
        <end position="349"/>
    </location>
</feature>
<feature type="transmembrane region" description="Helical" evidence="2">
    <location>
        <begin position="157"/>
        <end position="177"/>
    </location>
</feature>
<dbReference type="OrthoDB" id="9807745at2"/>
<reference evidence="4 5" key="1">
    <citation type="submission" date="2018-12" db="EMBL/GenBank/DDBJ databases">
        <title>The whole draft genome of Streptomyce luteoverticillatus CGMCC 15060.</title>
        <authorList>
            <person name="Feng Z."/>
            <person name="Chen G."/>
            <person name="Zhang J."/>
            <person name="Zhu H."/>
            <person name="Yu X."/>
            <person name="Zhang W."/>
            <person name="Zhang X."/>
        </authorList>
    </citation>
    <scope>NUCLEOTIDE SEQUENCE [LARGE SCALE GENOMIC DNA]</scope>
    <source>
        <strain evidence="4 5">CGMCC 15060</strain>
    </source>
</reference>
<dbReference type="RefSeq" id="WP_126915466.1">
    <property type="nucleotide sequence ID" value="NZ_CP034587.1"/>
</dbReference>
<feature type="transmembrane region" description="Helical" evidence="2">
    <location>
        <begin position="70"/>
        <end position="90"/>
    </location>
</feature>
<feature type="transmembrane region" description="Helical" evidence="2">
    <location>
        <begin position="28"/>
        <end position="50"/>
    </location>
</feature>
<dbReference type="InterPro" id="IPR050879">
    <property type="entry name" value="Acyltransferase_3"/>
</dbReference>
<organism evidence="4 5">
    <name type="scientific">Streptomyces luteoverticillatus</name>
    <name type="common">Streptoverticillium luteoverticillatus</name>
    <dbReference type="NCBI Taxonomy" id="66425"/>
    <lineage>
        <taxon>Bacteria</taxon>
        <taxon>Bacillati</taxon>
        <taxon>Actinomycetota</taxon>
        <taxon>Actinomycetes</taxon>
        <taxon>Kitasatosporales</taxon>
        <taxon>Streptomycetaceae</taxon>
        <taxon>Streptomyces</taxon>
    </lineage>
</organism>
<feature type="region of interest" description="Disordered" evidence="1">
    <location>
        <begin position="1"/>
        <end position="21"/>
    </location>
</feature>
<feature type="transmembrane region" description="Helical" evidence="2">
    <location>
        <begin position="210"/>
        <end position="229"/>
    </location>
</feature>
<dbReference type="PANTHER" id="PTHR23028:SF53">
    <property type="entry name" value="ACYL_TRANSF_3 DOMAIN-CONTAINING PROTEIN"/>
    <property type="match status" value="1"/>
</dbReference>
<feature type="transmembrane region" description="Helical" evidence="2">
    <location>
        <begin position="332"/>
        <end position="352"/>
    </location>
</feature>
<name>A0A3S9PKT7_STRLT</name>
<dbReference type="Proteomes" id="UP000267900">
    <property type="component" value="Chromosome"/>
</dbReference>
<feature type="transmembrane region" description="Helical" evidence="2">
    <location>
        <begin position="296"/>
        <end position="312"/>
    </location>
</feature>
<keyword evidence="4" id="KW-0012">Acyltransferase</keyword>
<evidence type="ECO:0000256" key="2">
    <source>
        <dbReference type="SAM" id="Phobius"/>
    </source>
</evidence>